<comment type="caution">
    <text evidence="2">The sequence shown here is derived from an EMBL/GenBank/DDBJ whole genome shotgun (WGS) entry which is preliminary data.</text>
</comment>
<feature type="transmembrane region" description="Helical" evidence="1">
    <location>
        <begin position="212"/>
        <end position="232"/>
    </location>
</feature>
<feature type="transmembrane region" description="Helical" evidence="1">
    <location>
        <begin position="76"/>
        <end position="98"/>
    </location>
</feature>
<evidence type="ECO:0000313" key="2">
    <source>
        <dbReference type="EMBL" id="HFG19262.1"/>
    </source>
</evidence>
<feature type="transmembrane region" description="Helical" evidence="1">
    <location>
        <begin position="157"/>
        <end position="176"/>
    </location>
</feature>
<keyword evidence="1" id="KW-0812">Transmembrane</keyword>
<reference evidence="2" key="1">
    <citation type="journal article" date="2020" name="mSystems">
        <title>Genome- and Community-Level Interaction Insights into Carbon Utilization and Element Cycling Functions of Hydrothermarchaeota in Hydrothermal Sediment.</title>
        <authorList>
            <person name="Zhou Z."/>
            <person name="Liu Y."/>
            <person name="Xu W."/>
            <person name="Pan J."/>
            <person name="Luo Z.H."/>
            <person name="Li M."/>
        </authorList>
    </citation>
    <scope>NUCLEOTIDE SEQUENCE [LARGE SCALE GENOMIC DNA]</scope>
    <source>
        <strain evidence="2">SpSt-524</strain>
    </source>
</reference>
<sequence>MNTISTPKVSLKAVALPSEHGGWGFTLEPVLLGLLVAPSGAGLGLGLFALAAFFTRHPLKLWLSDLRRGKKFPRTALARNLALLYGLLALAGLTLAAWWASGPFWLPLLLALPLVGVQLWFDAHNRGRNLLPELSGAVAMGAMASSIALAAGQDPRLAYGLWLVLAARAVASIFYARAQVRRTRGESVNLVAVYFAETLAVVVLIAGTGLGLVPWLSVVALAILIPLSLYTFSKPPVPARVVGWSQMALGLWVVLLTALGARGGL</sequence>
<keyword evidence="1" id="KW-0472">Membrane</keyword>
<dbReference type="EMBL" id="DSWI01000008">
    <property type="protein sequence ID" value="HFG19262.1"/>
    <property type="molecule type" value="Genomic_DNA"/>
</dbReference>
<evidence type="ECO:0008006" key="3">
    <source>
        <dbReference type="Google" id="ProtNLM"/>
    </source>
</evidence>
<gene>
    <name evidence="2" type="ORF">ENS82_00880</name>
</gene>
<feature type="transmembrane region" description="Helical" evidence="1">
    <location>
        <begin position="104"/>
        <end position="121"/>
    </location>
</feature>
<dbReference type="InterPro" id="IPR025576">
    <property type="entry name" value="YwiC"/>
</dbReference>
<keyword evidence="1" id="KW-1133">Transmembrane helix</keyword>
<protein>
    <recommendedName>
        <fullName evidence="3">Prenyltransferase</fullName>
    </recommendedName>
</protein>
<feature type="transmembrane region" description="Helical" evidence="1">
    <location>
        <begin position="30"/>
        <end position="55"/>
    </location>
</feature>
<dbReference type="AlphaFoldDB" id="A0A7C3HQ94"/>
<accession>A0A7C3HQ94</accession>
<proteinExistence type="predicted"/>
<feature type="transmembrane region" description="Helical" evidence="1">
    <location>
        <begin position="241"/>
        <end position="261"/>
    </location>
</feature>
<feature type="transmembrane region" description="Helical" evidence="1">
    <location>
        <begin position="188"/>
        <end position="206"/>
    </location>
</feature>
<feature type="transmembrane region" description="Helical" evidence="1">
    <location>
        <begin position="133"/>
        <end position="151"/>
    </location>
</feature>
<organism evidence="2">
    <name type="scientific">Meiothermus ruber</name>
    <dbReference type="NCBI Taxonomy" id="277"/>
    <lineage>
        <taxon>Bacteria</taxon>
        <taxon>Thermotogati</taxon>
        <taxon>Deinococcota</taxon>
        <taxon>Deinococci</taxon>
        <taxon>Thermales</taxon>
        <taxon>Thermaceae</taxon>
        <taxon>Meiothermus</taxon>
    </lineage>
</organism>
<name>A0A7C3HQ94_MEIRU</name>
<dbReference type="Pfam" id="PF14256">
    <property type="entry name" value="YwiC"/>
    <property type="match status" value="1"/>
</dbReference>
<evidence type="ECO:0000256" key="1">
    <source>
        <dbReference type="SAM" id="Phobius"/>
    </source>
</evidence>